<dbReference type="Proteomes" id="UP001523263">
    <property type="component" value="Unassembled WGS sequence"/>
</dbReference>
<dbReference type="RefSeq" id="WP_251099282.1">
    <property type="nucleotide sequence ID" value="NZ_JAMQBH010000013.1"/>
</dbReference>
<reference evidence="4 5" key="1">
    <citation type="submission" date="2022-06" db="EMBL/GenBank/DDBJ databases">
        <title>Whole genome sequence of Streptomyces griseoincarnatus RB7AG.</title>
        <authorList>
            <person name="Ray L."/>
            <person name="Behera S."/>
            <person name="Panda A.N."/>
        </authorList>
    </citation>
    <scope>NUCLEOTIDE SEQUENCE [LARGE SCALE GENOMIC DNA]</scope>
    <source>
        <strain evidence="4 5">RB7AG</strain>
    </source>
</reference>
<dbReference type="EMBL" id="JAMQBH010000013">
    <property type="protein sequence ID" value="MCM2516023.1"/>
    <property type="molecule type" value="Genomic_DNA"/>
</dbReference>
<accession>A0ABT0W1K4</accession>
<keyword evidence="5" id="KW-1185">Reference proteome</keyword>
<evidence type="ECO:0000256" key="2">
    <source>
        <dbReference type="ARBA" id="ARBA00022801"/>
    </source>
</evidence>
<dbReference type="InterPro" id="IPR016191">
    <property type="entry name" value="Ribonuclease/ribotoxin"/>
</dbReference>
<keyword evidence="2" id="KW-0378">Hydrolase</keyword>
<evidence type="ECO:0000313" key="4">
    <source>
        <dbReference type="EMBL" id="MCM2516023.1"/>
    </source>
</evidence>
<organism evidence="4 5">
    <name type="scientific">Streptomyces griseoincarnatus</name>
    <dbReference type="NCBI Taxonomy" id="29305"/>
    <lineage>
        <taxon>Bacteria</taxon>
        <taxon>Bacillati</taxon>
        <taxon>Actinomycetota</taxon>
        <taxon>Actinomycetes</taxon>
        <taxon>Kitasatosporales</taxon>
        <taxon>Streptomycetaceae</taxon>
        <taxon>Streptomyces</taxon>
        <taxon>Streptomyces griseoincarnatus group</taxon>
    </lineage>
</organism>
<dbReference type="Gene3D" id="3.10.450.30">
    <property type="entry name" value="Microbial ribonucleases"/>
    <property type="match status" value="1"/>
</dbReference>
<dbReference type="Pfam" id="PF00545">
    <property type="entry name" value="Ribonuclease"/>
    <property type="match status" value="1"/>
</dbReference>
<feature type="region of interest" description="Disordered" evidence="3">
    <location>
        <begin position="1"/>
        <end position="31"/>
    </location>
</feature>
<sequence length="89" mass="9568">MPVTEVSELPAEARRPPRLMDEGGPFPHARDGSVFGAFEGLLPRHDNGSYRECTVPAPDDRGARRVVTGRNGGTYRTDAPHASSAAVPR</sequence>
<dbReference type="InterPro" id="IPR000026">
    <property type="entry name" value="N1-like"/>
</dbReference>
<evidence type="ECO:0000256" key="3">
    <source>
        <dbReference type="SAM" id="MobiDB-lite"/>
    </source>
</evidence>
<proteinExistence type="predicted"/>
<name>A0ABT0W1K4_STRGI</name>
<comment type="caution">
    <text evidence="4">The sequence shown here is derived from an EMBL/GenBank/DDBJ whole genome shotgun (WGS) entry which is preliminary data.</text>
</comment>
<evidence type="ECO:0000313" key="5">
    <source>
        <dbReference type="Proteomes" id="UP001523263"/>
    </source>
</evidence>
<keyword evidence="1" id="KW-0540">Nuclease</keyword>
<feature type="compositionally biased region" description="Basic and acidic residues" evidence="3">
    <location>
        <begin position="11"/>
        <end position="21"/>
    </location>
</feature>
<feature type="region of interest" description="Disordered" evidence="3">
    <location>
        <begin position="46"/>
        <end position="89"/>
    </location>
</feature>
<dbReference type="SUPFAM" id="SSF53933">
    <property type="entry name" value="Microbial ribonucleases"/>
    <property type="match status" value="1"/>
</dbReference>
<gene>
    <name evidence="4" type="ORF">NC658_22635</name>
</gene>
<evidence type="ECO:0000256" key="1">
    <source>
        <dbReference type="ARBA" id="ARBA00022722"/>
    </source>
</evidence>
<protein>
    <submittedName>
        <fullName evidence="4">Ribonuclease N</fullName>
    </submittedName>
</protein>